<keyword evidence="2" id="KW-0479">Metal-binding</keyword>
<name>A0A2P5D0A3_TREOI</name>
<organism evidence="6 7">
    <name type="scientific">Trema orientale</name>
    <name type="common">Charcoal tree</name>
    <name type="synonym">Celtis orientalis</name>
    <dbReference type="NCBI Taxonomy" id="63057"/>
    <lineage>
        <taxon>Eukaryota</taxon>
        <taxon>Viridiplantae</taxon>
        <taxon>Streptophyta</taxon>
        <taxon>Embryophyta</taxon>
        <taxon>Tracheophyta</taxon>
        <taxon>Spermatophyta</taxon>
        <taxon>Magnoliopsida</taxon>
        <taxon>eudicotyledons</taxon>
        <taxon>Gunneridae</taxon>
        <taxon>Pentapetalae</taxon>
        <taxon>rosids</taxon>
        <taxon>fabids</taxon>
        <taxon>Rosales</taxon>
        <taxon>Cannabaceae</taxon>
        <taxon>Trema</taxon>
    </lineage>
</organism>
<evidence type="ECO:0000256" key="4">
    <source>
        <dbReference type="ARBA" id="ARBA00023004"/>
    </source>
</evidence>
<keyword evidence="6" id="KW-0223">Dioxygenase</keyword>
<evidence type="ECO:0000256" key="3">
    <source>
        <dbReference type="ARBA" id="ARBA00023002"/>
    </source>
</evidence>
<dbReference type="Pfam" id="PF03171">
    <property type="entry name" value="2OG-FeII_Oxy"/>
    <property type="match status" value="1"/>
</dbReference>
<dbReference type="PROSITE" id="PS51471">
    <property type="entry name" value="FE2OG_OXY"/>
    <property type="match status" value="1"/>
</dbReference>
<dbReference type="GO" id="GO:0046872">
    <property type="term" value="F:metal ion binding"/>
    <property type="evidence" value="ECO:0007669"/>
    <property type="project" value="UniProtKB-KW"/>
</dbReference>
<dbReference type="InterPro" id="IPR027443">
    <property type="entry name" value="IPNS-like_sf"/>
</dbReference>
<comment type="similarity">
    <text evidence="1">Belongs to the iron/ascorbate-dependent oxidoreductase family.</text>
</comment>
<keyword evidence="4" id="KW-0408">Iron</keyword>
<feature type="domain" description="Fe2OG dioxygenase" evidence="5">
    <location>
        <begin position="1"/>
        <end position="73"/>
    </location>
</feature>
<evidence type="ECO:0000313" key="7">
    <source>
        <dbReference type="Proteomes" id="UP000237000"/>
    </source>
</evidence>
<dbReference type="EMBL" id="JXTC01000310">
    <property type="protein sequence ID" value="PON66655.1"/>
    <property type="molecule type" value="Genomic_DNA"/>
</dbReference>
<keyword evidence="7" id="KW-1185">Reference proteome</keyword>
<dbReference type="GO" id="GO:0051213">
    <property type="term" value="F:dioxygenase activity"/>
    <property type="evidence" value="ECO:0007669"/>
    <property type="project" value="UniProtKB-KW"/>
</dbReference>
<evidence type="ECO:0000256" key="1">
    <source>
        <dbReference type="ARBA" id="ARBA00008056"/>
    </source>
</evidence>
<protein>
    <submittedName>
        <fullName evidence="6">Oxoglutarate/iron-dependent dioxygenase</fullName>
    </submittedName>
</protein>
<dbReference type="InParanoid" id="A0A2P5D0A3"/>
<sequence>MGISKHTDGDFLTVLLLDHRIGGLQVLHQNRWIDVRSIAGALLMSNDKLKSVEHRVLANREGPRVSVACFFRIDDLQSSLKTYGPIKGLLTEDNPPKYRETTFNLFLTTT</sequence>
<dbReference type="Proteomes" id="UP000237000">
    <property type="component" value="Unassembled WGS sequence"/>
</dbReference>
<keyword evidence="3" id="KW-0560">Oxidoreductase</keyword>
<dbReference type="PANTHER" id="PTHR10209">
    <property type="entry name" value="OXIDOREDUCTASE, 2OG-FE II OXYGENASE FAMILY PROTEIN"/>
    <property type="match status" value="1"/>
</dbReference>
<dbReference type="AlphaFoldDB" id="A0A2P5D0A3"/>
<accession>A0A2P5D0A3</accession>
<dbReference type="SUPFAM" id="SSF51197">
    <property type="entry name" value="Clavaminate synthase-like"/>
    <property type="match status" value="1"/>
</dbReference>
<dbReference type="Gene3D" id="2.60.120.330">
    <property type="entry name" value="B-lactam Antibiotic, Isopenicillin N Synthase, Chain"/>
    <property type="match status" value="1"/>
</dbReference>
<comment type="caution">
    <text evidence="6">The sequence shown here is derived from an EMBL/GenBank/DDBJ whole genome shotgun (WGS) entry which is preliminary data.</text>
</comment>
<evidence type="ECO:0000259" key="5">
    <source>
        <dbReference type="PROSITE" id="PS51471"/>
    </source>
</evidence>
<dbReference type="PANTHER" id="PTHR10209:SF859">
    <property type="entry name" value="OS03G0690500 PROTEIN"/>
    <property type="match status" value="1"/>
</dbReference>
<dbReference type="OrthoDB" id="288590at2759"/>
<proteinExistence type="inferred from homology"/>
<reference evidence="7" key="1">
    <citation type="submission" date="2016-06" db="EMBL/GenBank/DDBJ databases">
        <title>Parallel loss of symbiosis genes in relatives of nitrogen-fixing non-legume Parasponia.</title>
        <authorList>
            <person name="Van Velzen R."/>
            <person name="Holmer R."/>
            <person name="Bu F."/>
            <person name="Rutten L."/>
            <person name="Van Zeijl A."/>
            <person name="Liu W."/>
            <person name="Santuari L."/>
            <person name="Cao Q."/>
            <person name="Sharma T."/>
            <person name="Shen D."/>
            <person name="Roswanjaya Y."/>
            <person name="Wardhani T."/>
            <person name="Kalhor M.S."/>
            <person name="Jansen J."/>
            <person name="Van den Hoogen J."/>
            <person name="Gungor B."/>
            <person name="Hartog M."/>
            <person name="Hontelez J."/>
            <person name="Verver J."/>
            <person name="Yang W.-C."/>
            <person name="Schijlen E."/>
            <person name="Repin R."/>
            <person name="Schilthuizen M."/>
            <person name="Schranz E."/>
            <person name="Heidstra R."/>
            <person name="Miyata K."/>
            <person name="Fedorova E."/>
            <person name="Kohlen W."/>
            <person name="Bisseling T."/>
            <person name="Smit S."/>
            <person name="Geurts R."/>
        </authorList>
    </citation>
    <scope>NUCLEOTIDE SEQUENCE [LARGE SCALE GENOMIC DNA]</scope>
    <source>
        <strain evidence="7">cv. RG33-2</strain>
    </source>
</reference>
<evidence type="ECO:0000256" key="2">
    <source>
        <dbReference type="ARBA" id="ARBA00022723"/>
    </source>
</evidence>
<dbReference type="InterPro" id="IPR005123">
    <property type="entry name" value="Oxoglu/Fe-dep_dioxygenase_dom"/>
</dbReference>
<dbReference type="InterPro" id="IPR044861">
    <property type="entry name" value="IPNS-like_FE2OG_OXY"/>
</dbReference>
<gene>
    <name evidence="6" type="ORF">TorRG33x02_267170</name>
</gene>
<evidence type="ECO:0000313" key="6">
    <source>
        <dbReference type="EMBL" id="PON66655.1"/>
    </source>
</evidence>